<evidence type="ECO:0000256" key="3">
    <source>
        <dbReference type="ARBA" id="ARBA00012438"/>
    </source>
</evidence>
<evidence type="ECO:0000256" key="6">
    <source>
        <dbReference type="ARBA" id="ARBA00022692"/>
    </source>
</evidence>
<dbReference type="SUPFAM" id="SSF55874">
    <property type="entry name" value="ATPase domain of HSP90 chaperone/DNA topoisomerase II/histidine kinase"/>
    <property type="match status" value="1"/>
</dbReference>
<accession>A0A401UGI7</accession>
<evidence type="ECO:0000256" key="10">
    <source>
        <dbReference type="ARBA" id="ARBA00023136"/>
    </source>
</evidence>
<keyword evidence="8 11" id="KW-1133">Transmembrane helix</keyword>
<evidence type="ECO:0000256" key="7">
    <source>
        <dbReference type="ARBA" id="ARBA00022777"/>
    </source>
</evidence>
<proteinExistence type="predicted"/>
<dbReference type="Proteomes" id="UP000287872">
    <property type="component" value="Unassembled WGS sequence"/>
</dbReference>
<evidence type="ECO:0000256" key="5">
    <source>
        <dbReference type="ARBA" id="ARBA00022679"/>
    </source>
</evidence>
<comment type="caution">
    <text evidence="13">The sequence shown here is derived from an EMBL/GenBank/DDBJ whole genome shotgun (WGS) entry which is preliminary data.</text>
</comment>
<keyword evidence="10 11" id="KW-0472">Membrane</keyword>
<evidence type="ECO:0000259" key="12">
    <source>
        <dbReference type="PROSITE" id="PS50109"/>
    </source>
</evidence>
<comment type="catalytic activity">
    <reaction evidence="1">
        <text>ATP + protein L-histidine = ADP + protein N-phospho-L-histidine.</text>
        <dbReference type="EC" id="2.7.13.3"/>
    </reaction>
</comment>
<dbReference type="InterPro" id="IPR004358">
    <property type="entry name" value="Sig_transdc_His_kin-like_C"/>
</dbReference>
<name>A0A401UGI7_9CLOT</name>
<feature type="domain" description="Histidine kinase" evidence="12">
    <location>
        <begin position="119"/>
        <end position="324"/>
    </location>
</feature>
<keyword evidence="9" id="KW-0902">Two-component regulatory system</keyword>
<dbReference type="RefSeq" id="WP_124997383.1">
    <property type="nucleotide sequence ID" value="NZ_BHYK01000002.1"/>
</dbReference>
<keyword evidence="5" id="KW-0808">Transferase</keyword>
<gene>
    <name evidence="13" type="ORF">Ctaglu_03030</name>
</gene>
<dbReference type="InterPro" id="IPR005467">
    <property type="entry name" value="His_kinase_dom"/>
</dbReference>
<comment type="subcellular location">
    <subcellularLocation>
        <location evidence="2">Cell membrane</location>
        <topology evidence="2">Multi-pass membrane protein</topology>
    </subcellularLocation>
</comment>
<evidence type="ECO:0000256" key="4">
    <source>
        <dbReference type="ARBA" id="ARBA00022475"/>
    </source>
</evidence>
<dbReference type="Gene3D" id="3.30.565.10">
    <property type="entry name" value="Histidine kinase-like ATPase, C-terminal domain"/>
    <property type="match status" value="1"/>
</dbReference>
<keyword evidence="7 13" id="KW-0418">Kinase</keyword>
<evidence type="ECO:0000256" key="2">
    <source>
        <dbReference type="ARBA" id="ARBA00004651"/>
    </source>
</evidence>
<dbReference type="GO" id="GO:0016036">
    <property type="term" value="P:cellular response to phosphate starvation"/>
    <property type="evidence" value="ECO:0007669"/>
    <property type="project" value="TreeGrafter"/>
</dbReference>
<feature type="transmembrane region" description="Helical" evidence="11">
    <location>
        <begin position="38"/>
        <end position="56"/>
    </location>
</feature>
<dbReference type="Pfam" id="PF02518">
    <property type="entry name" value="HATPase_c"/>
    <property type="match status" value="1"/>
</dbReference>
<dbReference type="EC" id="2.7.13.3" evidence="3"/>
<dbReference type="OrthoDB" id="9780487at2"/>
<dbReference type="PANTHER" id="PTHR45453:SF2">
    <property type="entry name" value="HISTIDINE KINASE"/>
    <property type="match status" value="1"/>
</dbReference>
<dbReference type="GO" id="GO:0004721">
    <property type="term" value="F:phosphoprotein phosphatase activity"/>
    <property type="evidence" value="ECO:0007669"/>
    <property type="project" value="TreeGrafter"/>
</dbReference>
<organism evidence="13 14">
    <name type="scientific">Clostridium tagluense</name>
    <dbReference type="NCBI Taxonomy" id="360422"/>
    <lineage>
        <taxon>Bacteria</taxon>
        <taxon>Bacillati</taxon>
        <taxon>Bacillota</taxon>
        <taxon>Clostridia</taxon>
        <taxon>Eubacteriales</taxon>
        <taxon>Clostridiaceae</taxon>
        <taxon>Clostridium</taxon>
    </lineage>
</organism>
<evidence type="ECO:0000313" key="14">
    <source>
        <dbReference type="Proteomes" id="UP000287872"/>
    </source>
</evidence>
<feature type="transmembrane region" description="Helical" evidence="11">
    <location>
        <begin position="7"/>
        <end position="26"/>
    </location>
</feature>
<keyword evidence="4" id="KW-1003">Cell membrane</keyword>
<dbReference type="PANTHER" id="PTHR45453">
    <property type="entry name" value="PHOSPHATE REGULON SENSOR PROTEIN PHOR"/>
    <property type="match status" value="1"/>
</dbReference>
<sequence length="324" mass="38309">MKLFLKDIMGFVILYMVSFIALVFFYKELEGFEQNMGYFIFLSSFLLFCFLIYRYISNKQFYRKLSEKPKHIEDMLTQNPHSELEKAFSKNLQEYMKIFNSEINSLKNDQKEYKIMLNQWVHQMKTPISVINLIAENNMDNTDFQKVILQTQRLDYNLLQILTFIRMDDFAKDMKIENINLKQTVLEVVNELKEFFIIKSVFPKVSIPTEVTINTDKKWIKCAIYQIVNNAIKYSAKNKIVNISSYMENDMIILKIRNEGVGIKKSDINRVFDLFFTGDNGRTFGESTGVGLYIVKKIMDLLQHKIYVESQPGEQTTFYMHLKP</sequence>
<evidence type="ECO:0000256" key="1">
    <source>
        <dbReference type="ARBA" id="ARBA00000085"/>
    </source>
</evidence>
<dbReference type="PROSITE" id="PS50109">
    <property type="entry name" value="HIS_KIN"/>
    <property type="match status" value="1"/>
</dbReference>
<dbReference type="InterPro" id="IPR003594">
    <property type="entry name" value="HATPase_dom"/>
</dbReference>
<evidence type="ECO:0000256" key="8">
    <source>
        <dbReference type="ARBA" id="ARBA00022989"/>
    </source>
</evidence>
<evidence type="ECO:0000256" key="9">
    <source>
        <dbReference type="ARBA" id="ARBA00023012"/>
    </source>
</evidence>
<evidence type="ECO:0000256" key="11">
    <source>
        <dbReference type="SAM" id="Phobius"/>
    </source>
</evidence>
<dbReference type="InterPro" id="IPR050351">
    <property type="entry name" value="BphY/WalK/GraS-like"/>
</dbReference>
<dbReference type="InterPro" id="IPR036890">
    <property type="entry name" value="HATPase_C_sf"/>
</dbReference>
<keyword evidence="6 11" id="KW-0812">Transmembrane</keyword>
<dbReference type="SMART" id="SM00387">
    <property type="entry name" value="HATPase_c"/>
    <property type="match status" value="1"/>
</dbReference>
<evidence type="ECO:0000313" key="13">
    <source>
        <dbReference type="EMBL" id="GCD08680.1"/>
    </source>
</evidence>
<dbReference type="PRINTS" id="PR00344">
    <property type="entry name" value="BCTRLSENSOR"/>
</dbReference>
<dbReference type="GO" id="GO:0000155">
    <property type="term" value="F:phosphorelay sensor kinase activity"/>
    <property type="evidence" value="ECO:0007669"/>
    <property type="project" value="TreeGrafter"/>
</dbReference>
<dbReference type="EMBL" id="BHYK01000002">
    <property type="protein sequence ID" value="GCD08680.1"/>
    <property type="molecule type" value="Genomic_DNA"/>
</dbReference>
<dbReference type="AlphaFoldDB" id="A0A401UGI7"/>
<dbReference type="GO" id="GO:0005886">
    <property type="term" value="C:plasma membrane"/>
    <property type="evidence" value="ECO:0007669"/>
    <property type="project" value="UniProtKB-SubCell"/>
</dbReference>
<protein>
    <recommendedName>
        <fullName evidence="3">histidine kinase</fullName>
        <ecNumber evidence="3">2.7.13.3</ecNumber>
    </recommendedName>
</protein>
<reference evidence="13 14" key="1">
    <citation type="submission" date="2018-11" db="EMBL/GenBank/DDBJ databases">
        <title>Genome sequencing and assembly of Clostridium tagluense strain A121.</title>
        <authorList>
            <person name="Murakami T."/>
            <person name="Segawa T."/>
            <person name="Shcherbakova V.A."/>
            <person name="Mori H."/>
            <person name="Yoshimura Y."/>
        </authorList>
    </citation>
    <scope>NUCLEOTIDE SEQUENCE [LARGE SCALE GENOMIC DNA]</scope>
    <source>
        <strain evidence="13 14">A121</strain>
    </source>
</reference>
<keyword evidence="14" id="KW-1185">Reference proteome</keyword>